<proteinExistence type="predicted"/>
<dbReference type="Proteomes" id="UP000266861">
    <property type="component" value="Unassembled WGS sequence"/>
</dbReference>
<dbReference type="EMBL" id="PQFF01000326">
    <property type="protein sequence ID" value="RHZ60059.1"/>
    <property type="molecule type" value="Genomic_DNA"/>
</dbReference>
<name>A0A397HBD1_9GLOM</name>
<reference evidence="1 2" key="1">
    <citation type="submission" date="2018-08" db="EMBL/GenBank/DDBJ databases">
        <title>Genome and evolution of the arbuscular mycorrhizal fungus Diversispora epigaea (formerly Glomus versiforme) and its bacterial endosymbionts.</title>
        <authorList>
            <person name="Sun X."/>
            <person name="Fei Z."/>
            <person name="Harrison M."/>
        </authorList>
    </citation>
    <scope>NUCLEOTIDE SEQUENCE [LARGE SCALE GENOMIC DNA]</scope>
    <source>
        <strain evidence="1 2">IT104</strain>
    </source>
</reference>
<evidence type="ECO:0000313" key="1">
    <source>
        <dbReference type="EMBL" id="RHZ60059.1"/>
    </source>
</evidence>
<protein>
    <submittedName>
        <fullName evidence="1">Uncharacterized protein</fullName>
    </submittedName>
</protein>
<dbReference type="AlphaFoldDB" id="A0A397HBD1"/>
<gene>
    <name evidence="1" type="ORF">Glove_359g42</name>
</gene>
<keyword evidence="2" id="KW-1185">Reference proteome</keyword>
<comment type="caution">
    <text evidence="1">The sequence shown here is derived from an EMBL/GenBank/DDBJ whole genome shotgun (WGS) entry which is preliminary data.</text>
</comment>
<sequence length="190" mass="22107">MYNPEPIIKISKFSTSNNNTELYKQSVDLDNGKNKNNFEKVNDNDKKILNNGNIQEENIHRNFRELTLINNNITFITSNNSNNIDNFNNIDNSDIINKIPFTSNIFRPGDLIVFNSENNIYTIGQSPSIFLKESVEESSFFIINQDSFGNNNKYSQQLELCMSLYLHAKLFWDFEIAILEKKVEIVFLKM</sequence>
<evidence type="ECO:0000313" key="2">
    <source>
        <dbReference type="Proteomes" id="UP000266861"/>
    </source>
</evidence>
<accession>A0A397HBD1</accession>
<organism evidence="1 2">
    <name type="scientific">Diversispora epigaea</name>
    <dbReference type="NCBI Taxonomy" id="1348612"/>
    <lineage>
        <taxon>Eukaryota</taxon>
        <taxon>Fungi</taxon>
        <taxon>Fungi incertae sedis</taxon>
        <taxon>Mucoromycota</taxon>
        <taxon>Glomeromycotina</taxon>
        <taxon>Glomeromycetes</taxon>
        <taxon>Diversisporales</taxon>
        <taxon>Diversisporaceae</taxon>
        <taxon>Diversispora</taxon>
    </lineage>
</organism>